<reference evidence="2 3" key="1">
    <citation type="submission" date="2018-06" db="EMBL/GenBank/DDBJ databases">
        <authorList>
            <consortium name="Pathogen Informatics"/>
            <person name="Doyle S."/>
        </authorList>
    </citation>
    <scope>NUCLEOTIDE SEQUENCE [LARGE SCALE GENOMIC DNA]</scope>
    <source>
        <strain evidence="2 3">NCTC11532</strain>
    </source>
</reference>
<dbReference type="SUPFAM" id="SSF56925">
    <property type="entry name" value="OMPA-like"/>
    <property type="match status" value="1"/>
</dbReference>
<dbReference type="PANTHER" id="PTHR34001:SF3">
    <property type="entry name" value="BLL7405 PROTEIN"/>
    <property type="match status" value="1"/>
</dbReference>
<dbReference type="EMBL" id="UGPB01000001">
    <property type="protein sequence ID" value="STY27902.1"/>
    <property type="molecule type" value="Genomic_DNA"/>
</dbReference>
<name>A0A378LPW6_9GAMM</name>
<protein>
    <submittedName>
        <fullName evidence="2">Opacity protein and related surface antigens</fullName>
    </submittedName>
</protein>
<dbReference type="RefSeq" id="WP_133134465.1">
    <property type="nucleotide sequence ID" value="NZ_CAAAIS010000005.1"/>
</dbReference>
<feature type="signal peptide" evidence="1">
    <location>
        <begin position="1"/>
        <end position="20"/>
    </location>
</feature>
<dbReference type="InterPro" id="IPR011250">
    <property type="entry name" value="OMP/PagP_B-barrel"/>
</dbReference>
<dbReference type="AlphaFoldDB" id="A0A378LPW6"/>
<dbReference type="PANTHER" id="PTHR34001">
    <property type="entry name" value="BLL7405 PROTEIN"/>
    <property type="match status" value="1"/>
</dbReference>
<dbReference type="InterPro" id="IPR051692">
    <property type="entry name" value="OMP-like"/>
</dbReference>
<proteinExistence type="predicted"/>
<dbReference type="OrthoDB" id="9815357at2"/>
<feature type="chain" id="PRO_5016722179" evidence="1">
    <location>
        <begin position="21"/>
        <end position="285"/>
    </location>
</feature>
<accession>A0A378LPW6</accession>
<dbReference type="Gene3D" id="2.40.160.20">
    <property type="match status" value="1"/>
</dbReference>
<evidence type="ECO:0000313" key="3">
    <source>
        <dbReference type="Proteomes" id="UP000255297"/>
    </source>
</evidence>
<dbReference type="Proteomes" id="UP000255297">
    <property type="component" value="Unassembled WGS sequence"/>
</dbReference>
<evidence type="ECO:0000256" key="1">
    <source>
        <dbReference type="SAM" id="SignalP"/>
    </source>
</evidence>
<gene>
    <name evidence="2" type="ORF">NCTC11532_00063</name>
</gene>
<sequence length="285" mass="30275">MKRIPIFLMGCFYGVSSSLSAVSSPFEEWTGIYLGINGGYVTTHNKAQTHLSNIMTLPSPSSSPGLAASTSIAGGSFSISSHDEGFIGGGQFGASYLLKPFVVGIETDIQGIAPNDHSRYASHVYAIPGFTTSKIASNLVLTHGLEYLGTLRGRFGILATPSLLLAASGGYAYGGSQTVTELTQSYLGTANNLMRTFMSEGGASHIQKGWTVGGSLEWKIYSQWSTKLEYLYYDLGSVSYDASPLVSLINSGQSAGQSLFANAVSVTSRYNGQLIRVGVNYWFAS</sequence>
<evidence type="ECO:0000313" key="2">
    <source>
        <dbReference type="EMBL" id="STY27902.1"/>
    </source>
</evidence>
<organism evidence="2 3">
    <name type="scientific">Legionella wadsworthii</name>
    <dbReference type="NCBI Taxonomy" id="28088"/>
    <lineage>
        <taxon>Bacteria</taxon>
        <taxon>Pseudomonadati</taxon>
        <taxon>Pseudomonadota</taxon>
        <taxon>Gammaproteobacteria</taxon>
        <taxon>Legionellales</taxon>
        <taxon>Legionellaceae</taxon>
        <taxon>Legionella</taxon>
    </lineage>
</organism>
<keyword evidence="1" id="KW-0732">Signal</keyword>
<keyword evidence="3" id="KW-1185">Reference proteome</keyword>
<dbReference type="STRING" id="1122170.GCA_000701265_01621"/>